<keyword evidence="12" id="KW-0687">Ribonucleoprotein</keyword>
<dbReference type="NCBIfam" id="TIGR00089">
    <property type="entry name" value="MiaB/RimO family radical SAM methylthiotransferase"/>
    <property type="match status" value="1"/>
</dbReference>
<dbReference type="SUPFAM" id="SSF102114">
    <property type="entry name" value="Radical SAM enzymes"/>
    <property type="match status" value="1"/>
</dbReference>
<feature type="binding site" evidence="8">
    <location>
        <position position="159"/>
    </location>
    <ligand>
        <name>[4Fe-4S] cluster</name>
        <dbReference type="ChEBI" id="CHEBI:49883"/>
        <label>2</label>
        <note>4Fe-4S-S-AdoMet</note>
    </ligand>
</feature>
<dbReference type="Pfam" id="PF18693">
    <property type="entry name" value="TRAM_2"/>
    <property type="match status" value="1"/>
</dbReference>
<dbReference type="SFLD" id="SFLDS00029">
    <property type="entry name" value="Radical_SAM"/>
    <property type="match status" value="1"/>
</dbReference>
<evidence type="ECO:0000256" key="6">
    <source>
        <dbReference type="ARBA" id="ARBA00023004"/>
    </source>
</evidence>
<feature type="binding site" evidence="8">
    <location>
        <position position="155"/>
    </location>
    <ligand>
        <name>[4Fe-4S] cluster</name>
        <dbReference type="ChEBI" id="CHEBI:49883"/>
        <label>2</label>
        <note>4Fe-4S-S-AdoMet</note>
    </ligand>
</feature>
<comment type="subcellular location">
    <subcellularLocation>
        <location evidence="8">Cytoplasm</location>
    </subcellularLocation>
</comment>
<dbReference type="GO" id="GO:0005840">
    <property type="term" value="C:ribosome"/>
    <property type="evidence" value="ECO:0007669"/>
    <property type="project" value="UniProtKB-KW"/>
</dbReference>
<feature type="domain" description="Radical SAM core" evidence="11">
    <location>
        <begin position="141"/>
        <end position="371"/>
    </location>
</feature>
<evidence type="ECO:0000256" key="1">
    <source>
        <dbReference type="ARBA" id="ARBA00022485"/>
    </source>
</evidence>
<protein>
    <recommendedName>
        <fullName evidence="8">Ribosomal protein uS12 methylthiotransferase RimO</fullName>
        <shortName evidence="8">uS12 MTTase</shortName>
        <shortName evidence="8">uS12 methylthiotransferase</shortName>
        <ecNumber evidence="8">2.8.4.4</ecNumber>
    </recommendedName>
    <alternativeName>
        <fullName evidence="8">Ribosomal protein uS12 (aspartate-C(3))-methylthiotransferase</fullName>
    </alternativeName>
    <alternativeName>
        <fullName evidence="8">Ribosome maturation factor RimO</fullName>
    </alternativeName>
</protein>
<dbReference type="SMART" id="SM00729">
    <property type="entry name" value="Elp3"/>
    <property type="match status" value="1"/>
</dbReference>
<keyword evidence="6 8" id="KW-0408">Iron</keyword>
<dbReference type="PANTHER" id="PTHR43837">
    <property type="entry name" value="RIBOSOMAL PROTEIN S12 METHYLTHIOTRANSFERASE RIMO"/>
    <property type="match status" value="1"/>
</dbReference>
<proteinExistence type="inferred from homology"/>
<dbReference type="InterPro" id="IPR002792">
    <property type="entry name" value="TRAM_dom"/>
</dbReference>
<evidence type="ECO:0000256" key="7">
    <source>
        <dbReference type="ARBA" id="ARBA00023014"/>
    </source>
</evidence>
<dbReference type="Gene3D" id="3.80.30.20">
    <property type="entry name" value="tm_1862 like domain"/>
    <property type="match status" value="1"/>
</dbReference>
<keyword evidence="7 8" id="KW-0411">Iron-sulfur</keyword>
<dbReference type="CDD" id="cd01335">
    <property type="entry name" value="Radical_SAM"/>
    <property type="match status" value="1"/>
</dbReference>
<feature type="domain" description="TRAM" evidence="9">
    <location>
        <begin position="374"/>
        <end position="443"/>
    </location>
</feature>
<organism evidence="12 13">
    <name type="scientific">Pectinatus haikarae</name>
    <dbReference type="NCBI Taxonomy" id="349096"/>
    <lineage>
        <taxon>Bacteria</taxon>
        <taxon>Bacillati</taxon>
        <taxon>Bacillota</taxon>
        <taxon>Negativicutes</taxon>
        <taxon>Selenomonadales</taxon>
        <taxon>Selenomonadaceae</taxon>
        <taxon>Pectinatus</taxon>
    </lineage>
</organism>
<feature type="binding site" evidence="8">
    <location>
        <position position="81"/>
    </location>
    <ligand>
        <name>[4Fe-4S] cluster</name>
        <dbReference type="ChEBI" id="CHEBI:49883"/>
        <label>1</label>
    </ligand>
</feature>
<dbReference type="InterPro" id="IPR012340">
    <property type="entry name" value="NA-bd_OB-fold"/>
</dbReference>
<evidence type="ECO:0000256" key="2">
    <source>
        <dbReference type="ARBA" id="ARBA00022490"/>
    </source>
</evidence>
<name>A0ABT9Y775_9FIRM</name>
<dbReference type="InterPro" id="IPR005840">
    <property type="entry name" value="Ribosomal_uS12_MeSTrfase_RimO"/>
</dbReference>
<dbReference type="RefSeq" id="WP_196604685.1">
    <property type="nucleotide sequence ID" value="NZ_CP116940.1"/>
</dbReference>
<sequence>MLRAGFVSLGCSKNRVDTEVMLGILSKNDIKITAEPSEADILIVNTCSFIESAREESVTTILDMAECKKTGKCRSLIIAGCLGQRYGQTLLDEMPEADAVIGTGAWNRIMEAVDSTLAGRRVVITGEADTIYGQDTPRIITTPSFSTYVKIAEGCNHRCAFCSIPLVRGNYRSRTIEDIKEETVRLVKNGVKEINLVAQDTTNYGSDIYGRENLAGLLRELVKIKELQWIRVQYTYPHSFTDELINVMASEEKICNYADIPLQHAHNAVLKNMRRSDTTEYIEDVIGKLRMRIPGISLRTTFIVGFPGETDSQYQFLRNFVEKYRFDKVGVFTFSKEENTPAYSMSNQVPENIMQERYHDLMSVQSRISEDINKSLENKIFDVLVEGRDAEQSNVAYGRSYREAPDIDGQIYIENDEESSPGDIIKVKILQGFAYDLVGQKHNKGTEKCELN</sequence>
<dbReference type="InterPro" id="IPR058240">
    <property type="entry name" value="rSAM_sf"/>
</dbReference>
<comment type="cofactor">
    <cofactor evidence="8">
        <name>[4Fe-4S] cluster</name>
        <dbReference type="ChEBI" id="CHEBI:49883"/>
    </cofactor>
    <text evidence="8">Binds 2 [4Fe-4S] clusters. One cluster is coordinated with 3 cysteines and an exchangeable S-adenosyl-L-methionine.</text>
</comment>
<dbReference type="PANTHER" id="PTHR43837:SF1">
    <property type="entry name" value="RIBOSOMAL PROTEIN US12 METHYLTHIOTRANSFERASE RIMO"/>
    <property type="match status" value="1"/>
</dbReference>
<evidence type="ECO:0000256" key="5">
    <source>
        <dbReference type="ARBA" id="ARBA00022723"/>
    </source>
</evidence>
<dbReference type="InterPro" id="IPR020612">
    <property type="entry name" value="Methylthiotransferase_CS"/>
</dbReference>
<dbReference type="InterPro" id="IPR007197">
    <property type="entry name" value="rSAM"/>
</dbReference>
<comment type="function">
    <text evidence="8">Catalyzes the methylthiolation of an aspartic acid residue of ribosomal protein uS12.</text>
</comment>
<dbReference type="EC" id="2.8.4.4" evidence="8"/>
<evidence type="ECO:0000256" key="3">
    <source>
        <dbReference type="ARBA" id="ARBA00022679"/>
    </source>
</evidence>
<evidence type="ECO:0000256" key="4">
    <source>
        <dbReference type="ARBA" id="ARBA00022691"/>
    </source>
</evidence>
<keyword evidence="13" id="KW-1185">Reference proteome</keyword>
<dbReference type="InterPro" id="IPR013848">
    <property type="entry name" value="Methylthiotransferase_N"/>
</dbReference>
<dbReference type="NCBIfam" id="TIGR01125">
    <property type="entry name" value="30S ribosomal protein S12 methylthiotransferase RimO"/>
    <property type="match status" value="1"/>
</dbReference>
<evidence type="ECO:0000259" key="10">
    <source>
        <dbReference type="PROSITE" id="PS51449"/>
    </source>
</evidence>
<evidence type="ECO:0000259" key="11">
    <source>
        <dbReference type="PROSITE" id="PS51918"/>
    </source>
</evidence>
<dbReference type="InterPro" id="IPR006638">
    <property type="entry name" value="Elp3/MiaA/NifB-like_rSAM"/>
</dbReference>
<dbReference type="EMBL" id="JAUSUE010000006">
    <property type="protein sequence ID" value="MDQ0203488.1"/>
    <property type="molecule type" value="Genomic_DNA"/>
</dbReference>
<dbReference type="SFLD" id="SFLDF00274">
    <property type="entry name" value="ribosomal_protein_S12_methylth"/>
    <property type="match status" value="1"/>
</dbReference>
<evidence type="ECO:0000313" key="13">
    <source>
        <dbReference type="Proteomes" id="UP001239167"/>
    </source>
</evidence>
<feature type="domain" description="MTTase N-terminal" evidence="10">
    <location>
        <begin position="2"/>
        <end position="118"/>
    </location>
</feature>
<keyword evidence="5 8" id="KW-0479">Metal-binding</keyword>
<dbReference type="Gene3D" id="2.40.50.140">
    <property type="entry name" value="Nucleic acid-binding proteins"/>
    <property type="match status" value="1"/>
</dbReference>
<keyword evidence="2 8" id="KW-0963">Cytoplasm</keyword>
<dbReference type="Pfam" id="PF04055">
    <property type="entry name" value="Radical_SAM"/>
    <property type="match status" value="1"/>
</dbReference>
<comment type="caution">
    <text evidence="12">The sequence shown here is derived from an EMBL/GenBank/DDBJ whole genome shotgun (WGS) entry which is preliminary data.</text>
</comment>
<feature type="binding site" evidence="8">
    <location>
        <position position="47"/>
    </location>
    <ligand>
        <name>[4Fe-4S] cluster</name>
        <dbReference type="ChEBI" id="CHEBI:49883"/>
        <label>1</label>
    </ligand>
</feature>
<keyword evidence="1 8" id="KW-0004">4Fe-4S</keyword>
<dbReference type="GO" id="GO:0103039">
    <property type="term" value="F:protein methylthiotransferase activity"/>
    <property type="evidence" value="ECO:0007669"/>
    <property type="project" value="UniProtKB-EC"/>
</dbReference>
<dbReference type="InterPro" id="IPR038135">
    <property type="entry name" value="Methylthiotransferase_N_sf"/>
</dbReference>
<dbReference type="PROSITE" id="PS51918">
    <property type="entry name" value="RADICAL_SAM"/>
    <property type="match status" value="1"/>
</dbReference>
<dbReference type="Gene3D" id="3.40.50.12160">
    <property type="entry name" value="Methylthiotransferase, N-terminal domain"/>
    <property type="match status" value="1"/>
</dbReference>
<evidence type="ECO:0000313" key="12">
    <source>
        <dbReference type="EMBL" id="MDQ0203488.1"/>
    </source>
</evidence>
<dbReference type="SFLD" id="SFLDG01082">
    <property type="entry name" value="B12-binding_domain_containing"/>
    <property type="match status" value="1"/>
</dbReference>
<dbReference type="PROSITE" id="PS50926">
    <property type="entry name" value="TRAM"/>
    <property type="match status" value="1"/>
</dbReference>
<accession>A0ABT9Y775</accession>
<dbReference type="HAMAP" id="MF_01865">
    <property type="entry name" value="MTTase_RimO"/>
    <property type="match status" value="1"/>
</dbReference>
<dbReference type="InterPro" id="IPR005839">
    <property type="entry name" value="Methylthiotransferase"/>
</dbReference>
<evidence type="ECO:0000256" key="8">
    <source>
        <dbReference type="HAMAP-Rule" id="MF_01865"/>
    </source>
</evidence>
<evidence type="ECO:0000259" key="9">
    <source>
        <dbReference type="PROSITE" id="PS50926"/>
    </source>
</evidence>
<dbReference type="InterPro" id="IPR023404">
    <property type="entry name" value="rSAM_horseshoe"/>
</dbReference>
<dbReference type="Proteomes" id="UP001239167">
    <property type="component" value="Unassembled WGS sequence"/>
</dbReference>
<dbReference type="SFLD" id="SFLDG01061">
    <property type="entry name" value="methylthiotransferase"/>
    <property type="match status" value="1"/>
</dbReference>
<comment type="catalytic activity">
    <reaction evidence="8">
        <text>L-aspartate(89)-[ribosomal protein uS12]-hydrogen + (sulfur carrier)-SH + AH2 + 2 S-adenosyl-L-methionine = 3-methylsulfanyl-L-aspartate(89)-[ribosomal protein uS12]-hydrogen + (sulfur carrier)-H + 5'-deoxyadenosine + L-methionine + A + S-adenosyl-L-homocysteine + 2 H(+)</text>
        <dbReference type="Rhea" id="RHEA:37087"/>
        <dbReference type="Rhea" id="RHEA-COMP:10460"/>
        <dbReference type="Rhea" id="RHEA-COMP:10461"/>
        <dbReference type="Rhea" id="RHEA-COMP:14737"/>
        <dbReference type="Rhea" id="RHEA-COMP:14739"/>
        <dbReference type="ChEBI" id="CHEBI:13193"/>
        <dbReference type="ChEBI" id="CHEBI:15378"/>
        <dbReference type="ChEBI" id="CHEBI:17319"/>
        <dbReference type="ChEBI" id="CHEBI:17499"/>
        <dbReference type="ChEBI" id="CHEBI:29917"/>
        <dbReference type="ChEBI" id="CHEBI:29961"/>
        <dbReference type="ChEBI" id="CHEBI:57844"/>
        <dbReference type="ChEBI" id="CHEBI:57856"/>
        <dbReference type="ChEBI" id="CHEBI:59789"/>
        <dbReference type="ChEBI" id="CHEBI:64428"/>
        <dbReference type="ChEBI" id="CHEBI:73599"/>
        <dbReference type="EC" id="2.8.4.4"/>
    </reaction>
</comment>
<keyword evidence="3 8" id="KW-0808">Transferase</keyword>
<gene>
    <name evidence="8" type="primary">rimO</name>
    <name evidence="12" type="ORF">J2S01_001204</name>
</gene>
<dbReference type="PROSITE" id="PS51449">
    <property type="entry name" value="MTTASE_N"/>
    <property type="match status" value="1"/>
</dbReference>
<reference evidence="12 13" key="1">
    <citation type="submission" date="2023-07" db="EMBL/GenBank/DDBJ databases">
        <title>Genomic Encyclopedia of Type Strains, Phase IV (KMG-IV): sequencing the most valuable type-strain genomes for metagenomic binning, comparative biology and taxonomic classification.</title>
        <authorList>
            <person name="Goeker M."/>
        </authorList>
    </citation>
    <scope>NUCLEOTIDE SEQUENCE [LARGE SCALE GENOMIC DNA]</scope>
    <source>
        <strain evidence="12 13">DSM 16980</strain>
    </source>
</reference>
<dbReference type="PROSITE" id="PS01278">
    <property type="entry name" value="MTTASE_RADICAL"/>
    <property type="match status" value="1"/>
</dbReference>
<feature type="binding site" evidence="8">
    <location>
        <position position="11"/>
    </location>
    <ligand>
        <name>[4Fe-4S] cluster</name>
        <dbReference type="ChEBI" id="CHEBI:49883"/>
        <label>1</label>
    </ligand>
</feature>
<comment type="similarity">
    <text evidence="8">Belongs to the methylthiotransferase family. RimO subfamily.</text>
</comment>
<dbReference type="Pfam" id="PF00919">
    <property type="entry name" value="UPF0004"/>
    <property type="match status" value="1"/>
</dbReference>
<feature type="binding site" evidence="8">
    <location>
        <position position="162"/>
    </location>
    <ligand>
        <name>[4Fe-4S] cluster</name>
        <dbReference type="ChEBI" id="CHEBI:49883"/>
        <label>2</label>
        <note>4Fe-4S-S-AdoMet</note>
    </ligand>
</feature>
<keyword evidence="12" id="KW-0689">Ribosomal protein</keyword>
<keyword evidence="4 8" id="KW-0949">S-adenosyl-L-methionine</keyword>